<evidence type="ECO:0008006" key="3">
    <source>
        <dbReference type="Google" id="ProtNLM"/>
    </source>
</evidence>
<gene>
    <name evidence="1" type="ordered locus">Ornrh_2235</name>
</gene>
<accession>I4A332</accession>
<evidence type="ECO:0000313" key="2">
    <source>
        <dbReference type="Proteomes" id="UP000006051"/>
    </source>
</evidence>
<protein>
    <recommendedName>
        <fullName evidence="3">Nucleotidyltransferase</fullName>
    </recommendedName>
</protein>
<proteinExistence type="predicted"/>
<dbReference type="GeneID" id="71570308"/>
<dbReference type="PATRIC" id="fig|867902.3.peg.2188"/>
<dbReference type="Proteomes" id="UP000006051">
    <property type="component" value="Chromosome"/>
</dbReference>
<sequence length="284" mass="32513">MARSIEEIQQQIYQEKANHEELNELNSTSKTALWRLWIYIVSVAIWSLEKIFDLHRAEIDERLRQLKPHTARWYRNKALAFQYGFDLLEDGDKYNNENHTEEEIEQAKVIKYAAVVESAEQRTLIIKIAGETGGKLWKLTPEVESSFKAYINEIKDAGVAISVINYRPDRLKLNLRIVRDPLVLDENGIEILTAKQPVREAIERHMKALPFNGELSLQKLVDEIQKANGVADVSLDLAESQWIDGSSDTYASFAPIDISTIPVSGYFAVNFDAEDETKSIIQYL</sequence>
<dbReference type="RefSeq" id="WP_014791867.1">
    <property type="nucleotide sequence ID" value="NC_018016.1"/>
</dbReference>
<organism evidence="1 2">
    <name type="scientific">Ornithobacterium rhinotracheale (strain ATCC 51463 / DSM 15997 / CCUG 23171 / CIP 104009 / LMG 9086)</name>
    <dbReference type="NCBI Taxonomy" id="867902"/>
    <lineage>
        <taxon>Bacteria</taxon>
        <taxon>Pseudomonadati</taxon>
        <taxon>Bacteroidota</taxon>
        <taxon>Flavobacteriia</taxon>
        <taxon>Flavobacteriales</taxon>
        <taxon>Weeksellaceae</taxon>
        <taxon>Ornithobacterium</taxon>
    </lineage>
</organism>
<dbReference type="EMBL" id="CP003283">
    <property type="protein sequence ID" value="AFL98366.1"/>
    <property type="molecule type" value="Genomic_DNA"/>
</dbReference>
<reference evidence="1 2" key="1">
    <citation type="submission" date="2012-06" db="EMBL/GenBank/DDBJ databases">
        <title>The complete genome of Ornithobacterium rhinotracheale DSM 15997.</title>
        <authorList>
            <consortium name="US DOE Joint Genome Institute (JGI-PGF)"/>
            <person name="Lucas S."/>
            <person name="Copeland A."/>
            <person name="Lapidus A."/>
            <person name="Goodwin L."/>
            <person name="Pitluck S."/>
            <person name="Peters L."/>
            <person name="Mikhailova N."/>
            <person name="Teshima H."/>
            <person name="Kyrpides N."/>
            <person name="Mavromatis K."/>
            <person name="Pagani I."/>
            <person name="Ivanova N."/>
            <person name="Ovchinnikova G."/>
            <person name="Zeytun A."/>
            <person name="Detter J.C."/>
            <person name="Han C."/>
            <person name="Land M."/>
            <person name="Hauser L."/>
            <person name="Markowitz V."/>
            <person name="Cheng J.-F."/>
            <person name="Hugenholtz P."/>
            <person name="Woyke T."/>
            <person name="Wu D."/>
            <person name="Lang E."/>
            <person name="Kopitz M."/>
            <person name="Brambilla E."/>
            <person name="Klenk H.-P."/>
            <person name="Eisen J.A."/>
        </authorList>
    </citation>
    <scope>NUCLEOTIDE SEQUENCE [LARGE SCALE GENOMIC DNA]</scope>
    <source>
        <strain evidence="2">ATCC 51463 / DSM 15997 / CCUG 23171 / LMG 9086</strain>
    </source>
</reference>
<dbReference type="HOGENOM" id="CLU_992838_0_0_10"/>
<dbReference type="STRING" id="867902.Ornrh_2235"/>
<keyword evidence="2" id="KW-1185">Reference proteome</keyword>
<dbReference type="GeneID" id="97258816"/>
<name>I4A332_ORNRL</name>
<dbReference type="AlphaFoldDB" id="I4A332"/>
<dbReference type="eggNOG" id="ENOG502ZBHM">
    <property type="taxonomic scope" value="Bacteria"/>
</dbReference>
<evidence type="ECO:0000313" key="1">
    <source>
        <dbReference type="EMBL" id="AFL98366.1"/>
    </source>
</evidence>
<dbReference type="KEGG" id="orh:Ornrh_2235"/>